<dbReference type="Gene3D" id="3.30.565.10">
    <property type="entry name" value="Histidine kinase-like ATPase, C-terminal domain"/>
    <property type="match status" value="1"/>
</dbReference>
<dbReference type="SMART" id="SM00387">
    <property type="entry name" value="HATPase_c"/>
    <property type="match status" value="1"/>
</dbReference>
<comment type="catalytic activity">
    <reaction evidence="1">
        <text>ATP + protein L-histidine = ADP + protein N-phospho-L-histidine.</text>
        <dbReference type="EC" id="2.7.13.3"/>
    </reaction>
</comment>
<dbReference type="PANTHER" id="PTHR43711">
    <property type="entry name" value="TWO-COMPONENT HISTIDINE KINASE"/>
    <property type="match status" value="1"/>
</dbReference>
<reference evidence="8 9" key="1">
    <citation type="journal article" date="2021" name="Sci. Rep.">
        <title>The distribution of antibiotic resistance genes in chicken gut microbiota commensals.</title>
        <authorList>
            <person name="Juricova H."/>
            <person name="Matiasovicova J."/>
            <person name="Kubasova T."/>
            <person name="Cejkova D."/>
            <person name="Rychlik I."/>
        </authorList>
    </citation>
    <scope>NUCLEOTIDE SEQUENCE [LARGE SCALE GENOMIC DNA]</scope>
    <source>
        <strain evidence="8 9">An564</strain>
    </source>
</reference>
<dbReference type="EC" id="2.7.13.3" evidence="2"/>
<evidence type="ECO:0000256" key="4">
    <source>
        <dbReference type="ARBA" id="ARBA00022679"/>
    </source>
</evidence>
<dbReference type="EMBL" id="JACSNR010000002">
    <property type="protein sequence ID" value="MBM6922608.1"/>
    <property type="molecule type" value="Genomic_DNA"/>
</dbReference>
<dbReference type="InterPro" id="IPR050736">
    <property type="entry name" value="Sensor_HK_Regulatory"/>
</dbReference>
<dbReference type="PRINTS" id="PR00344">
    <property type="entry name" value="BCTRLSENSOR"/>
</dbReference>
<dbReference type="PROSITE" id="PS50109">
    <property type="entry name" value="HIS_KIN"/>
    <property type="match status" value="1"/>
</dbReference>
<dbReference type="RefSeq" id="WP_204719636.1">
    <property type="nucleotide sequence ID" value="NZ_JACSNR010000002.1"/>
</dbReference>
<evidence type="ECO:0000256" key="3">
    <source>
        <dbReference type="ARBA" id="ARBA00022553"/>
    </source>
</evidence>
<keyword evidence="6" id="KW-0902">Two-component regulatory system</keyword>
<comment type="caution">
    <text evidence="8">The sequence shown here is derived from an EMBL/GenBank/DDBJ whole genome shotgun (WGS) entry which is preliminary data.</text>
</comment>
<dbReference type="InterPro" id="IPR004358">
    <property type="entry name" value="Sig_transdc_His_kin-like_C"/>
</dbReference>
<evidence type="ECO:0000256" key="1">
    <source>
        <dbReference type="ARBA" id="ARBA00000085"/>
    </source>
</evidence>
<dbReference type="GO" id="GO:0016301">
    <property type="term" value="F:kinase activity"/>
    <property type="evidence" value="ECO:0007669"/>
    <property type="project" value="UniProtKB-KW"/>
</dbReference>
<evidence type="ECO:0000313" key="8">
    <source>
        <dbReference type="EMBL" id="MBM6922608.1"/>
    </source>
</evidence>
<dbReference type="InterPro" id="IPR005467">
    <property type="entry name" value="His_kinase_dom"/>
</dbReference>
<keyword evidence="3" id="KW-0597">Phosphoprotein</keyword>
<feature type="domain" description="Histidine kinase" evidence="7">
    <location>
        <begin position="28"/>
        <end position="233"/>
    </location>
</feature>
<dbReference type="Pfam" id="PF00512">
    <property type="entry name" value="HisKA"/>
    <property type="match status" value="1"/>
</dbReference>
<dbReference type="CDD" id="cd00082">
    <property type="entry name" value="HisKA"/>
    <property type="match status" value="1"/>
</dbReference>
<name>A0ABS2GLC6_9FIRM</name>
<dbReference type="SMART" id="SM00388">
    <property type="entry name" value="HisKA"/>
    <property type="match status" value="1"/>
</dbReference>
<dbReference type="Gene3D" id="1.10.287.130">
    <property type="match status" value="1"/>
</dbReference>
<evidence type="ECO:0000256" key="2">
    <source>
        <dbReference type="ARBA" id="ARBA00012438"/>
    </source>
</evidence>
<keyword evidence="5 8" id="KW-0418">Kinase</keyword>
<dbReference type="PANTHER" id="PTHR43711:SF1">
    <property type="entry name" value="HISTIDINE KINASE 1"/>
    <property type="match status" value="1"/>
</dbReference>
<dbReference type="SUPFAM" id="SSF47384">
    <property type="entry name" value="Homodimeric domain of signal transducing histidine kinase"/>
    <property type="match status" value="1"/>
</dbReference>
<evidence type="ECO:0000259" key="7">
    <source>
        <dbReference type="PROSITE" id="PS50109"/>
    </source>
</evidence>
<organism evidence="8 9">
    <name type="scientific">Hydrogenoanaerobacterium saccharovorans</name>
    <dbReference type="NCBI Taxonomy" id="474960"/>
    <lineage>
        <taxon>Bacteria</taxon>
        <taxon>Bacillati</taxon>
        <taxon>Bacillota</taxon>
        <taxon>Clostridia</taxon>
        <taxon>Eubacteriales</taxon>
        <taxon>Oscillospiraceae</taxon>
        <taxon>Hydrogenoanaerobacterium</taxon>
    </lineage>
</organism>
<evidence type="ECO:0000313" key="9">
    <source>
        <dbReference type="Proteomes" id="UP000724149"/>
    </source>
</evidence>
<dbReference type="InterPro" id="IPR036097">
    <property type="entry name" value="HisK_dim/P_sf"/>
</dbReference>
<evidence type="ECO:0000256" key="5">
    <source>
        <dbReference type="ARBA" id="ARBA00022777"/>
    </source>
</evidence>
<dbReference type="InterPro" id="IPR003661">
    <property type="entry name" value="HisK_dim/P_dom"/>
</dbReference>
<accession>A0ABS2GLC6</accession>
<gene>
    <name evidence="8" type="ORF">H9X81_02705</name>
</gene>
<dbReference type="Pfam" id="PF02518">
    <property type="entry name" value="HATPase_c"/>
    <property type="match status" value="1"/>
</dbReference>
<dbReference type="Proteomes" id="UP000724149">
    <property type="component" value="Unassembled WGS sequence"/>
</dbReference>
<evidence type="ECO:0000256" key="6">
    <source>
        <dbReference type="ARBA" id="ARBA00023012"/>
    </source>
</evidence>
<keyword evidence="9" id="KW-1185">Reference proteome</keyword>
<proteinExistence type="predicted"/>
<dbReference type="InterPro" id="IPR003594">
    <property type="entry name" value="HATPase_dom"/>
</dbReference>
<dbReference type="InterPro" id="IPR036890">
    <property type="entry name" value="HATPase_C_sf"/>
</dbReference>
<dbReference type="SUPFAM" id="SSF55874">
    <property type="entry name" value="ATPase domain of HSP90 chaperone/DNA topoisomerase II/histidine kinase"/>
    <property type="match status" value="1"/>
</dbReference>
<sequence>MRQIARNLNAMVEELGMVETLREDFIAGVSHELKTPLTAIEGYAVLLGEPDITAAEQRQYTQEILDSSRRLSRMASSILHLSSLDHCSELPGYREFSLDEQLRQCLLELEPHWTRKHLELDLELPEVRCTGSEELCRQIWQNLYSNAIKFTPGGGTITTRITTEPGWVTVSISDTGIGMPGEVQKHIFEKFYQGDASHSTNGTGLGLALAKQITDLHGGSISVRSAPGEGSCFFGAAAGAARLPAALCQIRSIIKKEPWVSPVRGKPTAPATVRFRSAGNGSFFTYSTLQRP</sequence>
<keyword evidence="4" id="KW-0808">Transferase</keyword>
<protein>
    <recommendedName>
        <fullName evidence="2">histidine kinase</fullName>
        <ecNumber evidence="2">2.7.13.3</ecNumber>
    </recommendedName>
</protein>